<sequence>MVLARLQRKTIKFSKSWEKLEYSVNLVINRYNHQLLLDA</sequence>
<evidence type="ECO:0000313" key="4">
    <source>
        <dbReference type="EMBL" id="CAA6824217.1"/>
    </source>
</evidence>
<name>A0A6S6S846_9BACT</name>
<proteinExistence type="predicted"/>
<evidence type="ECO:0000313" key="5">
    <source>
        <dbReference type="EMBL" id="CAA6825902.1"/>
    </source>
</evidence>
<reference evidence="3" key="1">
    <citation type="submission" date="2020-01" db="EMBL/GenBank/DDBJ databases">
        <authorList>
            <person name="Meier V. D."/>
            <person name="Meier V D."/>
        </authorList>
    </citation>
    <scope>NUCLEOTIDE SEQUENCE</scope>
    <source>
        <strain evidence="3">HLG_WM_MAG_03</strain>
    </source>
</reference>
<dbReference type="EMBL" id="CACVAR010000121">
    <property type="protein sequence ID" value="CAA6803973.1"/>
    <property type="molecule type" value="Genomic_DNA"/>
</dbReference>
<gene>
    <name evidence="4" type="ORF">HELGO_WM24118</name>
    <name evidence="1" type="ORF">HELGO_WM32987</name>
    <name evidence="3" type="ORF">HELGO_WM35346</name>
    <name evidence="5" type="ORF">HELGO_WM63617</name>
    <name evidence="2" type="ORF">HELGO_WM85389</name>
</gene>
<dbReference type="EMBL" id="CACVAR010000396">
    <property type="protein sequence ID" value="CAA6825902.1"/>
    <property type="molecule type" value="Genomic_DNA"/>
</dbReference>
<organism evidence="3">
    <name type="scientific">uncultured Sulfurovum sp</name>
    <dbReference type="NCBI Taxonomy" id="269237"/>
    <lineage>
        <taxon>Bacteria</taxon>
        <taxon>Pseudomonadati</taxon>
        <taxon>Campylobacterota</taxon>
        <taxon>Epsilonproteobacteria</taxon>
        <taxon>Campylobacterales</taxon>
        <taxon>Sulfurovaceae</taxon>
        <taxon>Sulfurovum</taxon>
        <taxon>environmental samples</taxon>
    </lineage>
</organism>
<dbReference type="EMBL" id="CACVAR010000365">
    <property type="protein sequence ID" value="CAA6824217.1"/>
    <property type="molecule type" value="Genomic_DNA"/>
</dbReference>
<dbReference type="EMBL" id="CACVAR010000108">
    <property type="protein sequence ID" value="CAA6802926.1"/>
    <property type="molecule type" value="Genomic_DNA"/>
</dbReference>
<protein>
    <submittedName>
        <fullName evidence="3">Uncharacterized protein</fullName>
    </submittedName>
</protein>
<dbReference type="AlphaFoldDB" id="A0A6S6S846"/>
<dbReference type="EMBL" id="CACVAR010000082">
    <property type="protein sequence ID" value="CAA6801194.1"/>
    <property type="molecule type" value="Genomic_DNA"/>
</dbReference>
<evidence type="ECO:0000313" key="2">
    <source>
        <dbReference type="EMBL" id="CAA6802926.1"/>
    </source>
</evidence>
<evidence type="ECO:0000313" key="3">
    <source>
        <dbReference type="EMBL" id="CAA6803973.1"/>
    </source>
</evidence>
<evidence type="ECO:0000313" key="1">
    <source>
        <dbReference type="EMBL" id="CAA6801194.1"/>
    </source>
</evidence>
<accession>A0A6S6S846</accession>